<organism evidence="2 3">
    <name type="scientific">Schizothecium vesticola</name>
    <dbReference type="NCBI Taxonomy" id="314040"/>
    <lineage>
        <taxon>Eukaryota</taxon>
        <taxon>Fungi</taxon>
        <taxon>Dikarya</taxon>
        <taxon>Ascomycota</taxon>
        <taxon>Pezizomycotina</taxon>
        <taxon>Sordariomycetes</taxon>
        <taxon>Sordariomycetidae</taxon>
        <taxon>Sordariales</taxon>
        <taxon>Schizotheciaceae</taxon>
        <taxon>Schizothecium</taxon>
    </lineage>
</organism>
<accession>A0AA40BTG7</accession>
<keyword evidence="1" id="KW-0732">Signal</keyword>
<reference evidence="2" key="1">
    <citation type="submission" date="2023-06" db="EMBL/GenBank/DDBJ databases">
        <title>Genome-scale phylogeny and comparative genomics of the fungal order Sordariales.</title>
        <authorList>
            <consortium name="Lawrence Berkeley National Laboratory"/>
            <person name="Hensen N."/>
            <person name="Bonometti L."/>
            <person name="Westerberg I."/>
            <person name="Brannstrom I.O."/>
            <person name="Guillou S."/>
            <person name="Cros-Aarteil S."/>
            <person name="Calhoun S."/>
            <person name="Haridas S."/>
            <person name="Kuo A."/>
            <person name="Mondo S."/>
            <person name="Pangilinan J."/>
            <person name="Riley R."/>
            <person name="LaButti K."/>
            <person name="Andreopoulos B."/>
            <person name="Lipzen A."/>
            <person name="Chen C."/>
            <person name="Yanf M."/>
            <person name="Daum C."/>
            <person name="Ng V."/>
            <person name="Clum A."/>
            <person name="Steindorff A."/>
            <person name="Ohm R."/>
            <person name="Martin F."/>
            <person name="Silar P."/>
            <person name="Natvig D."/>
            <person name="Lalanne C."/>
            <person name="Gautier V."/>
            <person name="Ament-velasquez S.L."/>
            <person name="Kruys A."/>
            <person name="Hutchinson M.I."/>
            <person name="Powell A.J."/>
            <person name="Barry K."/>
            <person name="Miller A.N."/>
            <person name="Grigoriev I.V."/>
            <person name="Debuchy R."/>
            <person name="Gladieux P."/>
            <person name="Thoren M.H."/>
            <person name="Johannesson H."/>
        </authorList>
    </citation>
    <scope>NUCLEOTIDE SEQUENCE</scope>
    <source>
        <strain evidence="2">SMH3187-1</strain>
    </source>
</reference>
<feature type="chain" id="PRO_5041352285" evidence="1">
    <location>
        <begin position="19"/>
        <end position="142"/>
    </location>
</feature>
<keyword evidence="3" id="KW-1185">Reference proteome</keyword>
<protein>
    <submittedName>
        <fullName evidence="2">Uncharacterized protein</fullName>
    </submittedName>
</protein>
<comment type="caution">
    <text evidence="2">The sequence shown here is derived from an EMBL/GenBank/DDBJ whole genome shotgun (WGS) entry which is preliminary data.</text>
</comment>
<feature type="signal peptide" evidence="1">
    <location>
        <begin position="1"/>
        <end position="18"/>
    </location>
</feature>
<name>A0AA40BTG7_9PEZI</name>
<evidence type="ECO:0000256" key="1">
    <source>
        <dbReference type="SAM" id="SignalP"/>
    </source>
</evidence>
<gene>
    <name evidence="2" type="ORF">B0T18DRAFT_417170</name>
</gene>
<sequence length="142" mass="15780">MKTSTIFTALNFTLGALASPTPAPVPVSDATTSKYQFQTVVRFSASPYWDATNCLPTAQPSERKYCRNFDYTLSQVWESNGQCNGFYDGTIAIKIEQFDAGRCELLAYDGSNCSGNEYHLGSVGMISIRRGFWGWKLVCKEN</sequence>
<dbReference type="Proteomes" id="UP001172155">
    <property type="component" value="Unassembled WGS sequence"/>
</dbReference>
<dbReference type="AlphaFoldDB" id="A0AA40BTG7"/>
<proteinExistence type="predicted"/>
<evidence type="ECO:0000313" key="3">
    <source>
        <dbReference type="Proteomes" id="UP001172155"/>
    </source>
</evidence>
<dbReference type="EMBL" id="JAUKUD010000006">
    <property type="protein sequence ID" value="KAK0740080.1"/>
    <property type="molecule type" value="Genomic_DNA"/>
</dbReference>
<evidence type="ECO:0000313" key="2">
    <source>
        <dbReference type="EMBL" id="KAK0740080.1"/>
    </source>
</evidence>